<accession>A0A8T4LBP7</accession>
<comment type="caution">
    <text evidence="2">The sequence shown here is derived from an EMBL/GenBank/DDBJ whole genome shotgun (WGS) entry which is preliminary data.</text>
</comment>
<protein>
    <submittedName>
        <fullName evidence="2">Uncharacterized protein</fullName>
    </submittedName>
</protein>
<dbReference type="Proteomes" id="UP000678237">
    <property type="component" value="Unassembled WGS sequence"/>
</dbReference>
<reference evidence="2" key="1">
    <citation type="submission" date="2021-03" db="EMBL/GenBank/DDBJ databases">
        <authorList>
            <person name="Jaffe A."/>
        </authorList>
    </citation>
    <scope>NUCLEOTIDE SEQUENCE</scope>
    <source>
        <strain evidence="2">RIFCSPLOWO2_01_FULL_58_19</strain>
    </source>
</reference>
<reference evidence="2" key="2">
    <citation type="submission" date="2021-05" db="EMBL/GenBank/DDBJ databases">
        <title>Protein family content uncovers lineage relationships and bacterial pathway maintenance mechanisms in DPANN archaea.</title>
        <authorList>
            <person name="Castelle C.J."/>
            <person name="Meheust R."/>
            <person name="Jaffe A.L."/>
            <person name="Seitz K."/>
            <person name="Gong X."/>
            <person name="Baker B.J."/>
            <person name="Banfield J.F."/>
        </authorList>
    </citation>
    <scope>NUCLEOTIDE SEQUENCE</scope>
    <source>
        <strain evidence="2">RIFCSPLOWO2_01_FULL_58_19</strain>
    </source>
</reference>
<evidence type="ECO:0000256" key="1">
    <source>
        <dbReference type="SAM" id="Phobius"/>
    </source>
</evidence>
<sequence>MAKKASTQKTATHKKAAPRAEEKKKLLMNWFLIIIMVGSVGIALVSSGNNQPEPDASEPPPLKEAPTILPFTAENVDATVEDVFGSMILLASTSQPDLAKIDAQLRGIPGVSRVNSQFKEFKEASQGPQQLAFMAEVLYAPEIAPTEMLSRIQEQATLLNEVVVYPLGLVSLPETIHFVNDDLNLSKDFQPKDRFAQAFLSVETRKGDAIQVNLQADLAGENVQQMTVYESQNPSNAPQIIELIARYPLDSQASTLAVLGDLPYSSNPLDANALKGEALALKGLVSAQLEFENPPLALQVVSQDDFSAKAVDLNQSLSQLTGILRARLDVEGKSVYLDFQSTVDYADLKKELVNVFAAVGVKKEALTFVDPRIRLAGIFDASTNELAGTAQQLQALFQSRGIAVEIYQLVAVKADQFVDPKTGNEYAIEGGFFQALAKPGHPSKDEVSLGIQFLGKRGQALNIQAIEGEAGSPVNPREQSIPFKVN</sequence>
<keyword evidence="1" id="KW-0812">Transmembrane</keyword>
<keyword evidence="1" id="KW-1133">Transmembrane helix</keyword>
<dbReference type="EMBL" id="JAGVWE010000004">
    <property type="protein sequence ID" value="MBS3063049.1"/>
    <property type="molecule type" value="Genomic_DNA"/>
</dbReference>
<gene>
    <name evidence="2" type="ORF">J4203_04200</name>
</gene>
<keyword evidence="1" id="KW-0472">Membrane</keyword>
<feature type="transmembrane region" description="Helical" evidence="1">
    <location>
        <begin position="26"/>
        <end position="45"/>
    </location>
</feature>
<evidence type="ECO:0000313" key="2">
    <source>
        <dbReference type="EMBL" id="MBS3063049.1"/>
    </source>
</evidence>
<name>A0A8T4LBP7_9ARCH</name>
<evidence type="ECO:0000313" key="3">
    <source>
        <dbReference type="Proteomes" id="UP000678237"/>
    </source>
</evidence>
<proteinExistence type="predicted"/>
<organism evidence="2 3">
    <name type="scientific">Candidatus Iainarchaeum sp</name>
    <dbReference type="NCBI Taxonomy" id="3101447"/>
    <lineage>
        <taxon>Archaea</taxon>
        <taxon>Candidatus Iainarchaeota</taxon>
        <taxon>Candidatus Iainarchaeia</taxon>
        <taxon>Candidatus Iainarchaeales</taxon>
        <taxon>Candidatus Iainarchaeaceae</taxon>
        <taxon>Candidatus Iainarchaeum</taxon>
    </lineage>
</organism>
<dbReference type="AlphaFoldDB" id="A0A8T4LBP7"/>